<reference evidence="2" key="1">
    <citation type="submission" date="2019-07" db="EMBL/GenBank/DDBJ databases">
        <title>Hyphodiscus hymeniophilus genome sequencing and assembly.</title>
        <authorList>
            <person name="Kramer G."/>
            <person name="Nodwell J."/>
        </authorList>
    </citation>
    <scope>NUCLEOTIDE SEQUENCE</scope>
    <source>
        <strain evidence="2">ATCC 34498</strain>
    </source>
</reference>
<feature type="compositionally biased region" description="Low complexity" evidence="1">
    <location>
        <begin position="533"/>
        <end position="557"/>
    </location>
</feature>
<dbReference type="OrthoDB" id="2530523at2759"/>
<feature type="region of interest" description="Disordered" evidence="1">
    <location>
        <begin position="340"/>
        <end position="372"/>
    </location>
</feature>
<evidence type="ECO:0000256" key="1">
    <source>
        <dbReference type="SAM" id="MobiDB-lite"/>
    </source>
</evidence>
<feature type="compositionally biased region" description="Basic and acidic residues" evidence="1">
    <location>
        <begin position="358"/>
        <end position="368"/>
    </location>
</feature>
<feature type="region of interest" description="Disordered" evidence="1">
    <location>
        <begin position="1"/>
        <end position="71"/>
    </location>
</feature>
<dbReference type="EMBL" id="VNKQ01000008">
    <property type="protein sequence ID" value="KAG0649303.1"/>
    <property type="molecule type" value="Genomic_DNA"/>
</dbReference>
<comment type="caution">
    <text evidence="2">The sequence shown here is derived from an EMBL/GenBank/DDBJ whole genome shotgun (WGS) entry which is preliminary data.</text>
</comment>
<feature type="compositionally biased region" description="Polar residues" evidence="1">
    <location>
        <begin position="506"/>
        <end position="523"/>
    </location>
</feature>
<sequence>MYAPSYGFGPGTNNSQPFNPNGTPHNPHQQQQQPPGQPQMMYNPQQYAGAGPPQSPYGGGPGPGMGPNAGGMGMMQNSGLAHMAGGHGMFVPSSRFNLDCFSALGLVHARCYMRLASLQAQRTGRVRSSTRRQPMLKSINTSLRRIRQTSLTRLLSSVASYQTPYSSSPYGASIPTSAAANFPPNVMPTTSGGPSFAQSAPNMNPQQMQAQRMQPPPQVSTPTQPGQRASPYGSMPHKTPPNSSNAQSQFSTPQTSIQTNVQTNVQTPNNNQQNQGGTVVTPQSATFPAVSHGTGAGMATPLSPGSEVREKDRVTLLLEINRELLLEVMRLQAAQLAEKAGVEKEETAASSTPPASTGDKDKEKEKAKTVSSREYFECMRRLQGNLAYLAAIADRSHKPSSQIPAHPAVMSAPPLGPRSKKDPVSSPSIETKIGNVDEDKKPENTESPEDSENRAETLKDQYKRLQALFPGVDPKHDTQAQSANAAARAQAQAKQKQAQAQAQAQTLAGHSQGGEQTPQQKIQTDLYRQHMIQQAQQQAAAAQQNQQNQSQNHGQNR</sequence>
<keyword evidence="3" id="KW-1185">Reference proteome</keyword>
<feature type="compositionally biased region" description="Polar residues" evidence="1">
    <location>
        <begin position="240"/>
        <end position="256"/>
    </location>
</feature>
<organism evidence="2 3">
    <name type="scientific">Hyphodiscus hymeniophilus</name>
    <dbReference type="NCBI Taxonomy" id="353542"/>
    <lineage>
        <taxon>Eukaryota</taxon>
        <taxon>Fungi</taxon>
        <taxon>Dikarya</taxon>
        <taxon>Ascomycota</taxon>
        <taxon>Pezizomycotina</taxon>
        <taxon>Leotiomycetes</taxon>
        <taxon>Helotiales</taxon>
        <taxon>Hyphodiscaceae</taxon>
        <taxon>Hyphodiscus</taxon>
    </lineage>
</organism>
<protein>
    <submittedName>
        <fullName evidence="2">Uncharacterized protein</fullName>
    </submittedName>
</protein>
<accession>A0A9P7AX73</accession>
<dbReference type="Proteomes" id="UP000785200">
    <property type="component" value="Unassembled WGS sequence"/>
</dbReference>
<feature type="compositionally biased region" description="Gly residues" evidence="1">
    <location>
        <begin position="57"/>
        <end position="71"/>
    </location>
</feature>
<evidence type="ECO:0000313" key="2">
    <source>
        <dbReference type="EMBL" id="KAG0649303.1"/>
    </source>
</evidence>
<feature type="region of interest" description="Disordered" evidence="1">
    <location>
        <begin position="398"/>
        <end position="557"/>
    </location>
</feature>
<feature type="compositionally biased region" description="Low complexity" evidence="1">
    <location>
        <begin position="479"/>
        <end position="505"/>
    </location>
</feature>
<gene>
    <name evidence="2" type="ORF">D0Z07_4433</name>
</gene>
<feature type="compositionally biased region" description="Basic and acidic residues" evidence="1">
    <location>
        <begin position="435"/>
        <end position="444"/>
    </location>
</feature>
<name>A0A9P7AX73_9HELO</name>
<feature type="compositionally biased region" description="Low complexity" evidence="1">
    <location>
        <begin position="200"/>
        <end position="213"/>
    </location>
</feature>
<feature type="region of interest" description="Disordered" evidence="1">
    <location>
        <begin position="184"/>
        <end position="256"/>
    </location>
</feature>
<proteinExistence type="predicted"/>
<feature type="compositionally biased region" description="Low complexity" evidence="1">
    <location>
        <begin position="19"/>
        <end position="52"/>
    </location>
</feature>
<feature type="compositionally biased region" description="Polar residues" evidence="1">
    <location>
        <begin position="187"/>
        <end position="199"/>
    </location>
</feature>
<dbReference type="AlphaFoldDB" id="A0A9P7AX73"/>
<evidence type="ECO:0000313" key="3">
    <source>
        <dbReference type="Proteomes" id="UP000785200"/>
    </source>
</evidence>
<feature type="compositionally biased region" description="Basic and acidic residues" evidence="1">
    <location>
        <begin position="451"/>
        <end position="463"/>
    </location>
</feature>